<dbReference type="RefSeq" id="WP_132251046.1">
    <property type="nucleotide sequence ID" value="NZ_SMAL01000003.1"/>
</dbReference>
<protein>
    <submittedName>
        <fullName evidence="1">Arsenical resistance operon trans-acting repressor ArsD</fullName>
    </submittedName>
</protein>
<dbReference type="GO" id="GO:0045892">
    <property type="term" value="P:negative regulation of DNA-templated transcription"/>
    <property type="evidence" value="ECO:0007669"/>
    <property type="project" value="InterPro"/>
</dbReference>
<dbReference type="Proteomes" id="UP000294902">
    <property type="component" value="Unassembled WGS sequence"/>
</dbReference>
<gene>
    <name evidence="1" type="ORF">EDC18_10398</name>
</gene>
<organism evidence="1 2">
    <name type="scientific">Natranaerovirga pectinivora</name>
    <dbReference type="NCBI Taxonomy" id="682400"/>
    <lineage>
        <taxon>Bacteria</taxon>
        <taxon>Bacillati</taxon>
        <taxon>Bacillota</taxon>
        <taxon>Clostridia</taxon>
        <taxon>Lachnospirales</taxon>
        <taxon>Natranaerovirgaceae</taxon>
        <taxon>Natranaerovirga</taxon>
    </lineage>
</organism>
<dbReference type="NCBIfam" id="NF033727">
    <property type="entry name" value="chaperon_ArsD"/>
    <property type="match status" value="1"/>
</dbReference>
<keyword evidence="2" id="KW-1185">Reference proteome</keyword>
<dbReference type="EMBL" id="SMAL01000003">
    <property type="protein sequence ID" value="TCT15393.1"/>
    <property type="molecule type" value="Genomic_DNA"/>
</dbReference>
<accession>A0A4R3MM71</accession>
<dbReference type="GO" id="GO:0046685">
    <property type="term" value="P:response to arsenic-containing substance"/>
    <property type="evidence" value="ECO:0007669"/>
    <property type="project" value="InterPro"/>
</dbReference>
<dbReference type="Gene3D" id="3.40.30.10">
    <property type="entry name" value="Glutaredoxin"/>
    <property type="match status" value="1"/>
</dbReference>
<evidence type="ECO:0000313" key="1">
    <source>
        <dbReference type="EMBL" id="TCT15393.1"/>
    </source>
</evidence>
<dbReference type="OrthoDB" id="9801358at2"/>
<dbReference type="AlphaFoldDB" id="A0A4R3MM71"/>
<sequence length="148" mass="15915">MKKISIFDPAMCCSTGVCGPSVDSELLRVSTVINNLDKKGIKVERNGLSTNPEIFITNKTVNDLLNKEGIDVLPITLVDGEVVKTKEYLTNVEFSKILDIPVDQLQGQVEESCCDDEECCDDDDSCGCGCGCDDEDDDPGCSCGDGCC</sequence>
<comment type="caution">
    <text evidence="1">The sequence shown here is derived from an EMBL/GenBank/DDBJ whole genome shotgun (WGS) entry which is preliminary data.</text>
</comment>
<evidence type="ECO:0000313" key="2">
    <source>
        <dbReference type="Proteomes" id="UP000294902"/>
    </source>
</evidence>
<dbReference type="InterPro" id="IPR010712">
    <property type="entry name" value="Arsenical-R_ArsD"/>
</dbReference>
<dbReference type="GO" id="GO:0003677">
    <property type="term" value="F:DNA binding"/>
    <property type="evidence" value="ECO:0007669"/>
    <property type="project" value="InterPro"/>
</dbReference>
<reference evidence="1 2" key="1">
    <citation type="submission" date="2019-03" db="EMBL/GenBank/DDBJ databases">
        <title>Genomic Encyclopedia of Type Strains, Phase IV (KMG-IV): sequencing the most valuable type-strain genomes for metagenomic binning, comparative biology and taxonomic classification.</title>
        <authorList>
            <person name="Goeker M."/>
        </authorList>
    </citation>
    <scope>NUCLEOTIDE SEQUENCE [LARGE SCALE GENOMIC DNA]</scope>
    <source>
        <strain evidence="1 2">DSM 24629</strain>
    </source>
</reference>
<name>A0A4R3MM71_9FIRM</name>
<dbReference type="Pfam" id="PF06953">
    <property type="entry name" value="ArsD"/>
    <property type="match status" value="1"/>
</dbReference>
<proteinExistence type="predicted"/>